<dbReference type="GO" id="GO:0030246">
    <property type="term" value="F:carbohydrate binding"/>
    <property type="evidence" value="ECO:0007669"/>
    <property type="project" value="UniProtKB-ARBA"/>
</dbReference>
<dbReference type="EMBL" id="VDFV01000006">
    <property type="protein sequence ID" value="TNC72750.1"/>
    <property type="molecule type" value="Genomic_DNA"/>
</dbReference>
<dbReference type="Pfam" id="PF13407">
    <property type="entry name" value="Peripla_BP_4"/>
    <property type="match status" value="1"/>
</dbReference>
<dbReference type="Proteomes" id="UP000305709">
    <property type="component" value="Unassembled WGS sequence"/>
</dbReference>
<evidence type="ECO:0000256" key="3">
    <source>
        <dbReference type="ARBA" id="ARBA00022729"/>
    </source>
</evidence>
<dbReference type="PANTHER" id="PTHR46847:SF1">
    <property type="entry name" value="D-ALLOSE-BINDING PERIPLASMIC PROTEIN-RELATED"/>
    <property type="match status" value="1"/>
</dbReference>
<dbReference type="PANTHER" id="PTHR46847">
    <property type="entry name" value="D-ALLOSE-BINDING PERIPLASMIC PROTEIN-RELATED"/>
    <property type="match status" value="1"/>
</dbReference>
<keyword evidence="3 4" id="KW-0732">Signal</keyword>
<name>A0A5C4NFL9_9RHOB</name>
<evidence type="ECO:0000313" key="6">
    <source>
        <dbReference type="EMBL" id="TNC72750.1"/>
    </source>
</evidence>
<evidence type="ECO:0000259" key="5">
    <source>
        <dbReference type="Pfam" id="PF13407"/>
    </source>
</evidence>
<comment type="subcellular location">
    <subcellularLocation>
        <location evidence="1">Cell envelope</location>
    </subcellularLocation>
</comment>
<dbReference type="InterPro" id="IPR028082">
    <property type="entry name" value="Peripla_BP_I"/>
</dbReference>
<dbReference type="AlphaFoldDB" id="A0A5C4NFL9"/>
<evidence type="ECO:0000313" key="7">
    <source>
        <dbReference type="Proteomes" id="UP000305709"/>
    </source>
</evidence>
<gene>
    <name evidence="6" type="ORF">FHG71_07545</name>
</gene>
<reference evidence="6 7" key="1">
    <citation type="submission" date="2019-06" db="EMBL/GenBank/DDBJ databases">
        <authorList>
            <person name="Jiang L."/>
        </authorList>
    </citation>
    <scope>NUCLEOTIDE SEQUENCE [LARGE SCALE GENOMIC DNA]</scope>
    <source>
        <strain evidence="6 7">YIM 48858</strain>
    </source>
</reference>
<dbReference type="GO" id="GO:0030313">
    <property type="term" value="C:cell envelope"/>
    <property type="evidence" value="ECO:0007669"/>
    <property type="project" value="UniProtKB-SubCell"/>
</dbReference>
<dbReference type="OrthoDB" id="3837830at2"/>
<dbReference type="Gene3D" id="3.40.50.2300">
    <property type="match status" value="2"/>
</dbReference>
<protein>
    <submittedName>
        <fullName evidence="6">Substrate-binding domain-containing protein</fullName>
    </submittedName>
</protein>
<accession>A0A5C4NFL9</accession>
<organism evidence="6 7">
    <name type="scientific">Rubellimicrobium roseum</name>
    <dbReference type="NCBI Taxonomy" id="687525"/>
    <lineage>
        <taxon>Bacteria</taxon>
        <taxon>Pseudomonadati</taxon>
        <taxon>Pseudomonadota</taxon>
        <taxon>Alphaproteobacteria</taxon>
        <taxon>Rhodobacterales</taxon>
        <taxon>Roseobacteraceae</taxon>
        <taxon>Rubellimicrobium</taxon>
    </lineage>
</organism>
<dbReference type="InterPro" id="IPR025997">
    <property type="entry name" value="SBP_2_dom"/>
</dbReference>
<dbReference type="RefSeq" id="WP_139081023.1">
    <property type="nucleotide sequence ID" value="NZ_VDFV01000006.1"/>
</dbReference>
<feature type="domain" description="Periplasmic binding protein" evidence="5">
    <location>
        <begin position="28"/>
        <end position="291"/>
    </location>
</feature>
<evidence type="ECO:0000256" key="1">
    <source>
        <dbReference type="ARBA" id="ARBA00004196"/>
    </source>
</evidence>
<keyword evidence="7" id="KW-1185">Reference proteome</keyword>
<sequence>MTFKALTGAAAAALLSTTAAYAQESCVVGISMYTLGAPYFAAQEATARETAEAAGCEVRSADGQNDMVKQIADIEDMVASGVNVLIVNPRDAQGLIPAVNAASAAGVHVVAIDSTLDPSAEFITQIQSSNSANGQLVGEWLAQELGGEPARIALLSGSQGNLVGRERRLGVLSGLMDAMLTNQGHAEIHVLGQGWGNWSTEGGLAAMEDLLTAHPDINVVLGENDSMVLGARQALEAAGRLDEVILVAAADGQKEAYELIQAGEYGATGLNNPNEIARRAVETGLQALNGELPEDTPKLIYTDPAVITQENVADYFDPESLF</sequence>
<comment type="caution">
    <text evidence="6">The sequence shown here is derived from an EMBL/GenBank/DDBJ whole genome shotgun (WGS) entry which is preliminary data.</text>
</comment>
<evidence type="ECO:0000256" key="2">
    <source>
        <dbReference type="ARBA" id="ARBA00007639"/>
    </source>
</evidence>
<evidence type="ECO:0000256" key="4">
    <source>
        <dbReference type="SAM" id="SignalP"/>
    </source>
</evidence>
<dbReference type="SUPFAM" id="SSF53822">
    <property type="entry name" value="Periplasmic binding protein-like I"/>
    <property type="match status" value="1"/>
</dbReference>
<feature type="signal peptide" evidence="4">
    <location>
        <begin position="1"/>
        <end position="22"/>
    </location>
</feature>
<feature type="chain" id="PRO_5022749956" evidence="4">
    <location>
        <begin position="23"/>
        <end position="322"/>
    </location>
</feature>
<comment type="similarity">
    <text evidence="2">Belongs to the bacterial solute-binding protein 2 family.</text>
</comment>
<proteinExistence type="inferred from homology"/>